<feature type="non-terminal residue" evidence="2">
    <location>
        <position position="274"/>
    </location>
</feature>
<dbReference type="Pfam" id="PF01841">
    <property type="entry name" value="Transglut_core"/>
    <property type="match status" value="1"/>
</dbReference>
<reference evidence="2" key="1">
    <citation type="journal article" date="2014" name="Front. Microbiol.">
        <title>High frequency of phylogenetically diverse reductive dehalogenase-homologous genes in deep subseafloor sedimentary metagenomes.</title>
        <authorList>
            <person name="Kawai M."/>
            <person name="Futagami T."/>
            <person name="Toyoda A."/>
            <person name="Takaki Y."/>
            <person name="Nishi S."/>
            <person name="Hori S."/>
            <person name="Arai W."/>
            <person name="Tsubouchi T."/>
            <person name="Morono Y."/>
            <person name="Uchiyama I."/>
            <person name="Ito T."/>
            <person name="Fujiyama A."/>
            <person name="Inagaki F."/>
            <person name="Takami H."/>
        </authorList>
    </citation>
    <scope>NUCLEOTIDE SEQUENCE</scope>
    <source>
        <strain evidence="2">Expedition CK06-06</strain>
    </source>
</reference>
<evidence type="ECO:0000259" key="1">
    <source>
        <dbReference type="Pfam" id="PF01841"/>
    </source>
</evidence>
<accession>X1SAB6</accession>
<dbReference type="Gene3D" id="3.10.620.30">
    <property type="match status" value="1"/>
</dbReference>
<gene>
    <name evidence="2" type="ORF">S12H4_10638</name>
</gene>
<sequence>IFPIFFLPLNVVIFSPSQLKLTTIAISTDNGVSNYDITQSVTYEVEINFSLTHISYAGPGTEGDYWFKFSRLNDRQPNSSLTQYCGPYQESSLLYSNITGSTSTPFVNRDSFNNTYDVFNTTLAPTEKITLSQKYLVKLNEVFFSSVNTSEIGEYDTSDDIFALYCNNSEVYYEKDDPFLNATSYSIVNPSDNPVMKAEKICNWVSDYLIYSYSLPNQEMGAKWAYDNQMGDCSEYSTLMITLLRCQGIPARKVTGFVISADSTTQPYVGQKWT</sequence>
<dbReference type="SUPFAM" id="SSF54001">
    <property type="entry name" value="Cysteine proteinases"/>
    <property type="match status" value="1"/>
</dbReference>
<evidence type="ECO:0000313" key="2">
    <source>
        <dbReference type="EMBL" id="GAI64724.1"/>
    </source>
</evidence>
<feature type="non-terminal residue" evidence="2">
    <location>
        <position position="1"/>
    </location>
</feature>
<dbReference type="EMBL" id="BARW01004591">
    <property type="protein sequence ID" value="GAI64724.1"/>
    <property type="molecule type" value="Genomic_DNA"/>
</dbReference>
<dbReference type="InterPro" id="IPR002931">
    <property type="entry name" value="Transglutaminase-like"/>
</dbReference>
<protein>
    <recommendedName>
        <fullName evidence="1">Transglutaminase-like domain-containing protein</fullName>
    </recommendedName>
</protein>
<organism evidence="2">
    <name type="scientific">marine sediment metagenome</name>
    <dbReference type="NCBI Taxonomy" id="412755"/>
    <lineage>
        <taxon>unclassified sequences</taxon>
        <taxon>metagenomes</taxon>
        <taxon>ecological metagenomes</taxon>
    </lineage>
</organism>
<dbReference type="InterPro" id="IPR038765">
    <property type="entry name" value="Papain-like_cys_pep_sf"/>
</dbReference>
<dbReference type="PANTHER" id="PTHR33490">
    <property type="entry name" value="BLR5614 PROTEIN-RELATED"/>
    <property type="match status" value="1"/>
</dbReference>
<comment type="caution">
    <text evidence="2">The sequence shown here is derived from an EMBL/GenBank/DDBJ whole genome shotgun (WGS) entry which is preliminary data.</text>
</comment>
<name>X1SAB6_9ZZZZ</name>
<dbReference type="PANTHER" id="PTHR33490:SF6">
    <property type="entry name" value="SLL1049 PROTEIN"/>
    <property type="match status" value="1"/>
</dbReference>
<proteinExistence type="predicted"/>
<feature type="domain" description="Transglutaminase-like" evidence="1">
    <location>
        <begin position="183"/>
        <end position="262"/>
    </location>
</feature>
<dbReference type="AlphaFoldDB" id="X1SAB6"/>